<dbReference type="Pfam" id="PF00155">
    <property type="entry name" value="Aminotran_1_2"/>
    <property type="match status" value="1"/>
</dbReference>
<dbReference type="InterPro" id="IPR004839">
    <property type="entry name" value="Aminotransferase_I/II_large"/>
</dbReference>
<comment type="caution">
    <text evidence="10">The sequence shown here is derived from an EMBL/GenBank/DDBJ whole genome shotgun (WGS) entry which is preliminary data.</text>
</comment>
<dbReference type="Gene3D" id="3.40.640.10">
    <property type="entry name" value="Type I PLP-dependent aspartate aminotransferase-like (Major domain)"/>
    <property type="match status" value="1"/>
</dbReference>
<protein>
    <recommendedName>
        <fullName evidence="3">serine C-palmitoyltransferase</fullName>
        <ecNumber evidence="3">2.3.1.50</ecNumber>
    </recommendedName>
</protein>
<comment type="catalytic activity">
    <reaction evidence="7">
        <text>L-serine + hexadecanoyl-CoA + H(+) = 3-oxosphinganine + CO2 + CoA</text>
        <dbReference type="Rhea" id="RHEA:14761"/>
        <dbReference type="ChEBI" id="CHEBI:15378"/>
        <dbReference type="ChEBI" id="CHEBI:16526"/>
        <dbReference type="ChEBI" id="CHEBI:33384"/>
        <dbReference type="ChEBI" id="CHEBI:57287"/>
        <dbReference type="ChEBI" id="CHEBI:57379"/>
        <dbReference type="ChEBI" id="CHEBI:58299"/>
        <dbReference type="EC" id="2.3.1.50"/>
    </reaction>
</comment>
<proteinExistence type="inferred from homology"/>
<dbReference type="GO" id="GO:0016020">
    <property type="term" value="C:membrane"/>
    <property type="evidence" value="ECO:0007669"/>
    <property type="project" value="GOC"/>
</dbReference>
<feature type="domain" description="Aminotransferase class I/classII large" evidence="9">
    <location>
        <begin position="169"/>
        <end position="541"/>
    </location>
</feature>
<evidence type="ECO:0000256" key="4">
    <source>
        <dbReference type="ARBA" id="ARBA00022679"/>
    </source>
</evidence>
<dbReference type="InterPro" id="IPR015424">
    <property type="entry name" value="PyrdxlP-dep_Trfase"/>
</dbReference>
<gene>
    <name evidence="10" type="ORF">HFQ381_LOCUS6423</name>
</gene>
<dbReference type="GO" id="GO:0046513">
    <property type="term" value="P:ceramide biosynthetic process"/>
    <property type="evidence" value="ECO:0007669"/>
    <property type="project" value="TreeGrafter"/>
</dbReference>
<evidence type="ECO:0000256" key="1">
    <source>
        <dbReference type="ARBA" id="ARBA00001933"/>
    </source>
</evidence>
<evidence type="ECO:0000256" key="2">
    <source>
        <dbReference type="ARBA" id="ARBA00008392"/>
    </source>
</evidence>
<dbReference type="EMBL" id="CAJOBO010000289">
    <property type="protein sequence ID" value="CAF4184171.1"/>
    <property type="molecule type" value="Genomic_DNA"/>
</dbReference>
<dbReference type="GO" id="GO:0004758">
    <property type="term" value="F:serine C-palmitoyltransferase activity"/>
    <property type="evidence" value="ECO:0007669"/>
    <property type="project" value="UniProtKB-EC"/>
</dbReference>
<evidence type="ECO:0000256" key="3">
    <source>
        <dbReference type="ARBA" id="ARBA00013220"/>
    </source>
</evidence>
<dbReference type="InterPro" id="IPR001917">
    <property type="entry name" value="Aminotrans_II_pyridoxalP_BS"/>
</dbReference>
<evidence type="ECO:0000313" key="11">
    <source>
        <dbReference type="Proteomes" id="UP000663851"/>
    </source>
</evidence>
<evidence type="ECO:0000259" key="9">
    <source>
        <dbReference type="Pfam" id="PF00155"/>
    </source>
</evidence>
<dbReference type="Gene3D" id="3.90.1150.10">
    <property type="entry name" value="Aspartate Aminotransferase, domain 1"/>
    <property type="match status" value="1"/>
</dbReference>
<keyword evidence="6" id="KW-0012">Acyltransferase</keyword>
<comment type="similarity">
    <text evidence="2 8">Belongs to the class-II pyridoxal-phosphate-dependent aminotransferase family.</text>
</comment>
<name>A0A820AEY4_9BILA</name>
<dbReference type="PROSITE" id="PS00599">
    <property type="entry name" value="AA_TRANSFER_CLASS_2"/>
    <property type="match status" value="1"/>
</dbReference>
<comment type="cofactor">
    <cofactor evidence="1 8">
        <name>pyridoxal 5'-phosphate</name>
        <dbReference type="ChEBI" id="CHEBI:597326"/>
    </cofactor>
</comment>
<dbReference type="PANTHER" id="PTHR13693:SF3">
    <property type="entry name" value="LD36009P"/>
    <property type="match status" value="1"/>
</dbReference>
<keyword evidence="4" id="KW-0808">Transferase</keyword>
<keyword evidence="5 8" id="KW-0663">Pyridoxal phosphate</keyword>
<dbReference type="Proteomes" id="UP000663851">
    <property type="component" value="Unassembled WGS sequence"/>
</dbReference>
<dbReference type="AlphaFoldDB" id="A0A820AEY4"/>
<evidence type="ECO:0000256" key="6">
    <source>
        <dbReference type="ARBA" id="ARBA00023315"/>
    </source>
</evidence>
<dbReference type="InterPro" id="IPR050087">
    <property type="entry name" value="AON_synthase_class-II"/>
</dbReference>
<evidence type="ECO:0000256" key="5">
    <source>
        <dbReference type="ARBA" id="ARBA00022898"/>
    </source>
</evidence>
<dbReference type="GO" id="GO:0017059">
    <property type="term" value="C:serine palmitoyltransferase complex"/>
    <property type="evidence" value="ECO:0007669"/>
    <property type="project" value="TreeGrafter"/>
</dbReference>
<evidence type="ECO:0000313" key="10">
    <source>
        <dbReference type="EMBL" id="CAF4184171.1"/>
    </source>
</evidence>
<evidence type="ECO:0000256" key="7">
    <source>
        <dbReference type="ARBA" id="ARBA00048528"/>
    </source>
</evidence>
<dbReference type="InterPro" id="IPR015421">
    <property type="entry name" value="PyrdxlP-dep_Trfase_major"/>
</dbReference>
<dbReference type="GO" id="GO:0030170">
    <property type="term" value="F:pyridoxal phosphate binding"/>
    <property type="evidence" value="ECO:0007669"/>
    <property type="project" value="InterPro"/>
</dbReference>
<reference evidence="10" key="1">
    <citation type="submission" date="2021-02" db="EMBL/GenBank/DDBJ databases">
        <authorList>
            <person name="Nowell W R."/>
        </authorList>
    </citation>
    <scope>NUCLEOTIDE SEQUENCE</scope>
</reference>
<dbReference type="CDD" id="cd06454">
    <property type="entry name" value="KBL_like"/>
    <property type="match status" value="1"/>
</dbReference>
<dbReference type="SUPFAM" id="SSF53383">
    <property type="entry name" value="PLP-dependent transferases"/>
    <property type="match status" value="1"/>
</dbReference>
<accession>A0A820AEY4</accession>
<organism evidence="10 11">
    <name type="scientific">Rotaria socialis</name>
    <dbReference type="NCBI Taxonomy" id="392032"/>
    <lineage>
        <taxon>Eukaryota</taxon>
        <taxon>Metazoa</taxon>
        <taxon>Spiralia</taxon>
        <taxon>Gnathifera</taxon>
        <taxon>Rotifera</taxon>
        <taxon>Eurotatoria</taxon>
        <taxon>Bdelloidea</taxon>
        <taxon>Philodinida</taxon>
        <taxon>Philodinidae</taxon>
        <taxon>Rotaria</taxon>
    </lineage>
</organism>
<dbReference type="GO" id="GO:0046512">
    <property type="term" value="P:sphingosine biosynthetic process"/>
    <property type="evidence" value="ECO:0007669"/>
    <property type="project" value="TreeGrafter"/>
</dbReference>
<dbReference type="PANTHER" id="PTHR13693">
    <property type="entry name" value="CLASS II AMINOTRANSFERASE/8-AMINO-7-OXONONANOATE SYNTHASE"/>
    <property type="match status" value="1"/>
</dbReference>
<dbReference type="InterPro" id="IPR015422">
    <property type="entry name" value="PyrdxlP-dep_Trfase_small"/>
</dbReference>
<dbReference type="EC" id="2.3.1.50" evidence="3"/>
<sequence length="564" mass="63610">MMASSPQPVHVTNVHRHLTSEFHPNEKMGDTVLPPIDENLKQYRFKTETEHNSDDGGLQDEEFEETPLYAAILTYLSYAILCLFGWLRDFLRQSNIEKKRGAVDPNAALGFVPLYQSYESFYTRNMYTRVRDIFNRPIASVPGAQVEVVERVSDDYNWTHRFTGKTINAINLGSYNYLGFAEKSGPCATDAINSIKKFGISNCNTRTEIGTQRYHVELEQLLADFLHVESSIAFGMGFATNSLNLPVLASKGDLILSDEMNHASLILGIRLSGASYRTFAHNDMKNLEEKLREAIVHGQPRTNRPWKKIILVIEGIYSMEGSICRLPEIIELKKKYKAYLYMDEAHSIGAIGKNGRGIVDYFGVDVKDVDILMGTFTKSFGSAGGYIAGSKSLIDHILTNSHAHTYASSMAAPVVEQIISSLRILKGPEGEKKLIKITFSMSTFLFEGKKRIYQLADNTRYFRSKLVDMGFIVYGNKNSPVAPVLLYLPARVTRFNREMLRRGIAVVTVGFPATKLLEARVRFCISAAHTRQMLDTALMAIDEVGTEISLRYSTRHKSRRFREL</sequence>
<evidence type="ECO:0000256" key="8">
    <source>
        <dbReference type="RuleBase" id="RU003693"/>
    </source>
</evidence>